<dbReference type="AlphaFoldDB" id="A0A0W1A1N6"/>
<dbReference type="STRING" id="66969.Lwal_3339"/>
<dbReference type="RefSeq" id="WP_058481906.1">
    <property type="nucleotide sequence ID" value="NZ_CAAAIQ010000014.1"/>
</dbReference>
<keyword evidence="2" id="KW-1185">Reference proteome</keyword>
<proteinExistence type="predicted"/>
<reference evidence="1 2" key="1">
    <citation type="submission" date="2015-11" db="EMBL/GenBank/DDBJ databases">
        <title>Genomic analysis of 38 Legionella species identifies large and diverse effector repertoires.</title>
        <authorList>
            <person name="Burstein D."/>
            <person name="Amaro F."/>
            <person name="Zusman T."/>
            <person name="Lifshitz Z."/>
            <person name="Cohen O."/>
            <person name="Gilbert J.A."/>
            <person name="Pupko T."/>
            <person name="Shuman H.A."/>
            <person name="Segal G."/>
        </authorList>
    </citation>
    <scope>NUCLEOTIDE SEQUENCE [LARGE SCALE GENOMIC DNA]</scope>
    <source>
        <strain evidence="1 2">ATCC 51914</strain>
    </source>
</reference>
<evidence type="ECO:0000313" key="2">
    <source>
        <dbReference type="Proteomes" id="UP000054729"/>
    </source>
</evidence>
<name>A0A0W1A1N6_9GAMM</name>
<organism evidence="1 2">
    <name type="scientific">Legionella waltersii</name>
    <dbReference type="NCBI Taxonomy" id="66969"/>
    <lineage>
        <taxon>Bacteria</taxon>
        <taxon>Pseudomonadati</taxon>
        <taxon>Pseudomonadota</taxon>
        <taxon>Gammaproteobacteria</taxon>
        <taxon>Legionellales</taxon>
        <taxon>Legionellaceae</taxon>
        <taxon>Legionella</taxon>
    </lineage>
</organism>
<accession>A0A0W1A1N6</accession>
<dbReference type="Proteomes" id="UP000054729">
    <property type="component" value="Unassembled WGS sequence"/>
</dbReference>
<dbReference type="OrthoDB" id="737122at2"/>
<dbReference type="EMBL" id="LNZB01000060">
    <property type="protein sequence ID" value="KTD75298.1"/>
    <property type="molecule type" value="Genomic_DNA"/>
</dbReference>
<comment type="caution">
    <text evidence="1">The sequence shown here is derived from an EMBL/GenBank/DDBJ whole genome shotgun (WGS) entry which is preliminary data.</text>
</comment>
<sequence length="332" mass="36767">MYAKSSFPYKLTGLNVASYVDPNVYAKDKSDIDPDLVVRKTKEGEVVMEATHLLSVMTPGQDLNLDEVPLCGSKEKSPAPGEPVSIEDAEVEVTARWYPPEVKPVKTDSKANIFGTYGTFELVNTPPTLELPAVWLENISDTDLQKYHAKRLTPDCPKYKHFNTFGKDLFSIVYNYKDYLQKYALKEDLGGGWFIEHHDFPQFFKPMSTECSGAVILGRLVSVDKDTNIGHYKFVSIKMKYPDALAIESDVIHGNSSFEGPWAISSTTAGKASIALMRTTDSAIQQVSQADYQTQRFFKTHPKGLVSPGDPQKSMDAVNKIVVSGGSNCTLS</sequence>
<gene>
    <name evidence="1" type="ORF">Lwal_3339</name>
</gene>
<dbReference type="PATRIC" id="fig|66969.6.peg.3639"/>
<protein>
    <submittedName>
        <fullName evidence="1">Uncharacterized protein</fullName>
    </submittedName>
</protein>
<evidence type="ECO:0000313" key="1">
    <source>
        <dbReference type="EMBL" id="KTD75298.1"/>
    </source>
</evidence>